<feature type="compositionally biased region" description="Pro residues" evidence="1">
    <location>
        <begin position="609"/>
        <end position="622"/>
    </location>
</feature>
<sequence length="994" mass="106017">MEARYAFPVGKAPIPRTRPVNTTPNSRESNALRASVLDAAMELGITNNSVVAAWMFDNTLKEEEEDEEEAVSSPGLTNRSSAPSEESTSYQYPSTPPDIASGAGKLPANGKYGVTWTPSTFDGYDGAEESRGNIAFPTGSDPQITTRPTTPSGFKKLKKKNRDNGYDSDGGYLSEGAKKISKKEAKAKLKEEKREQKEEERKRKKSLTSVLKPGKKTAEASGYETDGAASSSKSPFKSMSKKSKKDTTPNDGGYDTDGGYVSSGSNMKKKKGFFSLRSKSSRSDLHEEVPDMPVPPLPNGYLPPIAGRFATSLGALSPELPSISPSQPLTFESLPISSSSPASATPPPHIPDIPDRSSLASGESSSSNQQRPSLFSTPSRDDGSSQAHHGAGAGSISTINSSINSSSHGSNGHSVYESASSQTPVPTAPPQRPPRSPTSPMTGSLRPPLPISFPLTRAASPIPPVIPVTPLNILKNSDPYSRGPSPLPPFVPSASPYPGQSSSLSDSTSSNPSRDNYINPLPPSASLSSLPPRAETPVRPRRPPVDGFGPRNARSPSPQPPTNNLLSPTSTTSQTTLRSRALSPLLVPQNPNSDVSPLPSPSTHRYSDIPPPNPPPMGPLPSVPVAAMPPVQSNFGPPPSSHLRHQAVERPKGRELSVSMQPIQRGREAPFPSRPIISPPPIGSSTDMSDAYGGIAEARPMVPRYPPVVNGLGRFAGTNSGTPSPPSSSAGPPQLMRRPSTAIDSPKLSPVGDAPRPMIQQQSHRVHWEAGLMSPAGSGSGILPVAQRPGYPGSLFAAARLDDSAVDDDYISDGEEDLRNVIDRMVDGSAEGSGESVYDSVSHGDHVPPRSLRTTQTDPGYLYSSTDYIVGEPPSNVPDRNLNSSSQPPDRRLLHQRSFETNRRPDPKHDSFAVSEYYGWDDASMAMGNRESRWSGSIYSRVSILDPDQSEETRDRFVRRVEAMLATKDREIVPPVPKIPEGVALANAGSLNRF</sequence>
<dbReference type="OrthoDB" id="2690066at2759"/>
<dbReference type="AlphaFoldDB" id="A0A5C3KH34"/>
<feature type="compositionally biased region" description="Basic and acidic residues" evidence="1">
    <location>
        <begin position="176"/>
        <end position="201"/>
    </location>
</feature>
<feature type="compositionally biased region" description="Polar residues" evidence="1">
    <location>
        <begin position="852"/>
        <end position="867"/>
    </location>
</feature>
<organism evidence="2 3">
    <name type="scientific">Coprinopsis marcescibilis</name>
    <name type="common">Agaric fungus</name>
    <name type="synonym">Psathyrella marcescibilis</name>
    <dbReference type="NCBI Taxonomy" id="230819"/>
    <lineage>
        <taxon>Eukaryota</taxon>
        <taxon>Fungi</taxon>
        <taxon>Dikarya</taxon>
        <taxon>Basidiomycota</taxon>
        <taxon>Agaricomycotina</taxon>
        <taxon>Agaricomycetes</taxon>
        <taxon>Agaricomycetidae</taxon>
        <taxon>Agaricales</taxon>
        <taxon>Agaricineae</taxon>
        <taxon>Psathyrellaceae</taxon>
        <taxon>Coprinopsis</taxon>
    </lineage>
</organism>
<protein>
    <submittedName>
        <fullName evidence="2">Uncharacterized protein</fullName>
    </submittedName>
</protein>
<dbReference type="STRING" id="230819.A0A5C3KH34"/>
<feature type="compositionally biased region" description="Low complexity" evidence="1">
    <location>
        <begin position="384"/>
        <end position="414"/>
    </location>
</feature>
<feature type="compositionally biased region" description="Low complexity" evidence="1">
    <location>
        <begin position="716"/>
        <end position="733"/>
    </location>
</feature>
<gene>
    <name evidence="2" type="ORF">FA15DRAFT_674365</name>
</gene>
<keyword evidence="3" id="KW-1185">Reference proteome</keyword>
<accession>A0A5C3KH34</accession>
<dbReference type="EMBL" id="ML210337">
    <property type="protein sequence ID" value="TFK19519.1"/>
    <property type="molecule type" value="Genomic_DNA"/>
</dbReference>
<proteinExistence type="predicted"/>
<feature type="compositionally biased region" description="Basic and acidic residues" evidence="1">
    <location>
        <begin position="646"/>
        <end position="655"/>
    </location>
</feature>
<feature type="compositionally biased region" description="Low complexity" evidence="1">
    <location>
        <begin position="357"/>
        <end position="376"/>
    </location>
</feature>
<dbReference type="Proteomes" id="UP000307440">
    <property type="component" value="Unassembled WGS sequence"/>
</dbReference>
<feature type="region of interest" description="Disordered" evidence="1">
    <location>
        <begin position="829"/>
        <end position="908"/>
    </location>
</feature>
<feature type="compositionally biased region" description="Low complexity" evidence="1">
    <location>
        <begin position="333"/>
        <end position="343"/>
    </location>
</feature>
<feature type="region of interest" description="Disordered" evidence="1">
    <location>
        <begin position="1"/>
        <end position="29"/>
    </location>
</feature>
<reference evidence="2 3" key="1">
    <citation type="journal article" date="2019" name="Nat. Ecol. Evol.">
        <title>Megaphylogeny resolves global patterns of mushroom evolution.</title>
        <authorList>
            <person name="Varga T."/>
            <person name="Krizsan K."/>
            <person name="Foldi C."/>
            <person name="Dima B."/>
            <person name="Sanchez-Garcia M."/>
            <person name="Sanchez-Ramirez S."/>
            <person name="Szollosi G.J."/>
            <person name="Szarkandi J.G."/>
            <person name="Papp V."/>
            <person name="Albert L."/>
            <person name="Andreopoulos W."/>
            <person name="Angelini C."/>
            <person name="Antonin V."/>
            <person name="Barry K.W."/>
            <person name="Bougher N.L."/>
            <person name="Buchanan P."/>
            <person name="Buyck B."/>
            <person name="Bense V."/>
            <person name="Catcheside P."/>
            <person name="Chovatia M."/>
            <person name="Cooper J."/>
            <person name="Damon W."/>
            <person name="Desjardin D."/>
            <person name="Finy P."/>
            <person name="Geml J."/>
            <person name="Haridas S."/>
            <person name="Hughes K."/>
            <person name="Justo A."/>
            <person name="Karasinski D."/>
            <person name="Kautmanova I."/>
            <person name="Kiss B."/>
            <person name="Kocsube S."/>
            <person name="Kotiranta H."/>
            <person name="LaButti K.M."/>
            <person name="Lechner B.E."/>
            <person name="Liimatainen K."/>
            <person name="Lipzen A."/>
            <person name="Lukacs Z."/>
            <person name="Mihaltcheva S."/>
            <person name="Morgado L.N."/>
            <person name="Niskanen T."/>
            <person name="Noordeloos M.E."/>
            <person name="Ohm R.A."/>
            <person name="Ortiz-Santana B."/>
            <person name="Ovrebo C."/>
            <person name="Racz N."/>
            <person name="Riley R."/>
            <person name="Savchenko A."/>
            <person name="Shiryaev A."/>
            <person name="Soop K."/>
            <person name="Spirin V."/>
            <person name="Szebenyi C."/>
            <person name="Tomsovsky M."/>
            <person name="Tulloss R.E."/>
            <person name="Uehling J."/>
            <person name="Grigoriev I.V."/>
            <person name="Vagvolgyi C."/>
            <person name="Papp T."/>
            <person name="Martin F.M."/>
            <person name="Miettinen O."/>
            <person name="Hibbett D.S."/>
            <person name="Nagy L.G."/>
        </authorList>
    </citation>
    <scope>NUCLEOTIDE SEQUENCE [LARGE SCALE GENOMIC DNA]</scope>
    <source>
        <strain evidence="2 3">CBS 121175</strain>
    </source>
</reference>
<evidence type="ECO:0000313" key="2">
    <source>
        <dbReference type="EMBL" id="TFK19519.1"/>
    </source>
</evidence>
<feature type="compositionally biased region" description="Pro residues" evidence="1">
    <location>
        <begin position="426"/>
        <end position="437"/>
    </location>
</feature>
<evidence type="ECO:0000256" key="1">
    <source>
        <dbReference type="SAM" id="MobiDB-lite"/>
    </source>
</evidence>
<feature type="compositionally biased region" description="Polar residues" evidence="1">
    <location>
        <begin position="74"/>
        <end position="93"/>
    </location>
</feature>
<feature type="compositionally biased region" description="Polar residues" evidence="1">
    <location>
        <begin position="140"/>
        <end position="152"/>
    </location>
</feature>
<feature type="compositionally biased region" description="Basic and acidic residues" evidence="1">
    <location>
        <begin position="889"/>
        <end position="908"/>
    </location>
</feature>
<evidence type="ECO:0000313" key="3">
    <source>
        <dbReference type="Proteomes" id="UP000307440"/>
    </source>
</evidence>
<feature type="compositionally biased region" description="Polar residues" evidence="1">
    <location>
        <begin position="19"/>
        <end position="29"/>
    </location>
</feature>
<feature type="compositionally biased region" description="Low complexity" evidence="1">
    <location>
        <begin position="562"/>
        <end position="577"/>
    </location>
</feature>
<feature type="compositionally biased region" description="Low complexity" evidence="1">
    <location>
        <begin position="501"/>
        <end position="513"/>
    </location>
</feature>
<feature type="region of interest" description="Disordered" evidence="1">
    <location>
        <begin position="61"/>
        <end position="691"/>
    </location>
</feature>
<name>A0A5C3KH34_COPMA</name>
<feature type="region of interest" description="Disordered" evidence="1">
    <location>
        <begin position="712"/>
        <end position="754"/>
    </location>
</feature>